<organism evidence="4 5">
    <name type="scientific">Streptomyces amakusaensis</name>
    <dbReference type="NCBI Taxonomy" id="67271"/>
    <lineage>
        <taxon>Bacteria</taxon>
        <taxon>Bacillati</taxon>
        <taxon>Actinomycetota</taxon>
        <taxon>Actinomycetes</taxon>
        <taxon>Kitasatosporales</taxon>
        <taxon>Streptomycetaceae</taxon>
        <taxon>Streptomyces</taxon>
    </lineage>
</organism>
<feature type="coiled-coil region" evidence="1">
    <location>
        <begin position="427"/>
        <end position="454"/>
    </location>
</feature>
<protein>
    <recommendedName>
        <fullName evidence="6">Integral membrane protein</fullName>
    </recommendedName>
</protein>
<keyword evidence="3" id="KW-1133">Transmembrane helix</keyword>
<dbReference type="Proteomes" id="UP001596160">
    <property type="component" value="Unassembled WGS sequence"/>
</dbReference>
<name>A0ABW0APC2_9ACTN</name>
<feature type="transmembrane region" description="Helical" evidence="3">
    <location>
        <begin position="305"/>
        <end position="326"/>
    </location>
</feature>
<evidence type="ECO:0000256" key="2">
    <source>
        <dbReference type="SAM" id="MobiDB-lite"/>
    </source>
</evidence>
<keyword evidence="3" id="KW-0472">Membrane</keyword>
<feature type="transmembrane region" description="Helical" evidence="3">
    <location>
        <begin position="276"/>
        <end position="293"/>
    </location>
</feature>
<feature type="compositionally biased region" description="Basic and acidic residues" evidence="2">
    <location>
        <begin position="10"/>
        <end position="33"/>
    </location>
</feature>
<feature type="compositionally biased region" description="Low complexity" evidence="2">
    <location>
        <begin position="187"/>
        <end position="197"/>
    </location>
</feature>
<feature type="region of interest" description="Disordered" evidence="2">
    <location>
        <begin position="183"/>
        <end position="236"/>
    </location>
</feature>
<comment type="caution">
    <text evidence="4">The sequence shown here is derived from an EMBL/GenBank/DDBJ whole genome shotgun (WGS) entry which is preliminary data.</text>
</comment>
<evidence type="ECO:0000313" key="4">
    <source>
        <dbReference type="EMBL" id="MFC5155628.1"/>
    </source>
</evidence>
<dbReference type="EMBL" id="JBHSKP010000024">
    <property type="protein sequence ID" value="MFC5155628.1"/>
    <property type="molecule type" value="Genomic_DNA"/>
</dbReference>
<keyword evidence="3" id="KW-0812">Transmembrane</keyword>
<keyword evidence="1" id="KW-0175">Coiled coil</keyword>
<keyword evidence="5" id="KW-1185">Reference proteome</keyword>
<dbReference type="RefSeq" id="WP_344483591.1">
    <property type="nucleotide sequence ID" value="NZ_BAAASB010000021.1"/>
</dbReference>
<sequence>MSTPPTADGEEPRRLRIRRPDRLDRDRDRDRRGRTGPRRFPDGSLPQPGPVEPDAVRARDSARLLDRARSLGAKAASRRVFDPWVLNSPDRVPYFAELASLRDRVRGQLAAEDARAEEDAALEASRVRAAASAADERLIRAGVRRARLEERQAVAVGQLDRLARRADRWNAFRDRIQAGFDTRRARAAAARSATGPDGPDGPEGGSDEAAGQGRPRWQALPDDHGRASDSGSGADFGGDYEGDYEGDFGAGAHALGARAAWEGATARPGMSRRGRAGLLGLLALVELPVYYVVFQQLHGTGDLAAVLSVSLTLAVSTVMILAPHIAGRILRRRSATGAIRLAAIPALALVGAWGYGAWTLGELRSKLVFREEQPLVVSPDVAAVTPPSLAESLDLSPDSVSLMFIALLLLSGGIAFLLGLGDEHPYLGAYRDNAEQLRRLERETEEDAAGAERAKQAEAALPARLTARRAAQNARLDAVADLYEAAAHAYLDGVAGESGDPAVTEAAMRLSRQWPLLPR</sequence>
<feature type="region of interest" description="Disordered" evidence="2">
    <location>
        <begin position="1"/>
        <end position="56"/>
    </location>
</feature>
<reference evidence="5" key="1">
    <citation type="journal article" date="2019" name="Int. J. Syst. Evol. Microbiol.">
        <title>The Global Catalogue of Microorganisms (GCM) 10K type strain sequencing project: providing services to taxonomists for standard genome sequencing and annotation.</title>
        <authorList>
            <consortium name="The Broad Institute Genomics Platform"/>
            <consortium name="The Broad Institute Genome Sequencing Center for Infectious Disease"/>
            <person name="Wu L."/>
            <person name="Ma J."/>
        </authorList>
    </citation>
    <scope>NUCLEOTIDE SEQUENCE [LARGE SCALE GENOMIC DNA]</scope>
    <source>
        <strain evidence="5">PCU 266</strain>
    </source>
</reference>
<evidence type="ECO:0000256" key="1">
    <source>
        <dbReference type="SAM" id="Coils"/>
    </source>
</evidence>
<evidence type="ECO:0000313" key="5">
    <source>
        <dbReference type="Proteomes" id="UP001596160"/>
    </source>
</evidence>
<accession>A0ABW0APC2</accession>
<evidence type="ECO:0000256" key="3">
    <source>
        <dbReference type="SAM" id="Phobius"/>
    </source>
</evidence>
<gene>
    <name evidence="4" type="ORF">ACFPRH_28295</name>
</gene>
<feature type="transmembrane region" description="Helical" evidence="3">
    <location>
        <begin position="400"/>
        <end position="421"/>
    </location>
</feature>
<evidence type="ECO:0008006" key="6">
    <source>
        <dbReference type="Google" id="ProtNLM"/>
    </source>
</evidence>
<proteinExistence type="predicted"/>
<feature type="transmembrane region" description="Helical" evidence="3">
    <location>
        <begin position="338"/>
        <end position="358"/>
    </location>
</feature>